<feature type="compositionally biased region" description="Gly residues" evidence="1">
    <location>
        <begin position="60"/>
        <end position="74"/>
    </location>
</feature>
<sequence length="201" mass="21038">MAKHGWPFMCESRYPTVVASISSRTLSRRHGLFLYHAALPLLLTVVIFVIRRRRRDGAGEGRGGATSGAGVEDGAGGEEEVELRVPHLEEVLGVELDGGRAGEVVRALDEAPVLAEHLEREAAAGEVVEDARVAAGDVHAAAEGAEVHVHVVGLRRRGAGDGAGAVPAAAVAAEDDGVGLHVVLEALALQLGEAHLQVRRR</sequence>
<dbReference type="Proteomes" id="UP000324897">
    <property type="component" value="Chromosome 2"/>
</dbReference>
<gene>
    <name evidence="3" type="ORF">EJB05_28004</name>
</gene>
<organism evidence="3 4">
    <name type="scientific">Eragrostis curvula</name>
    <name type="common">weeping love grass</name>
    <dbReference type="NCBI Taxonomy" id="38414"/>
    <lineage>
        <taxon>Eukaryota</taxon>
        <taxon>Viridiplantae</taxon>
        <taxon>Streptophyta</taxon>
        <taxon>Embryophyta</taxon>
        <taxon>Tracheophyta</taxon>
        <taxon>Spermatophyta</taxon>
        <taxon>Magnoliopsida</taxon>
        <taxon>Liliopsida</taxon>
        <taxon>Poales</taxon>
        <taxon>Poaceae</taxon>
        <taxon>PACMAD clade</taxon>
        <taxon>Chloridoideae</taxon>
        <taxon>Eragrostideae</taxon>
        <taxon>Eragrostidinae</taxon>
        <taxon>Eragrostis</taxon>
    </lineage>
</organism>
<accession>A0A5J9UPU8</accession>
<feature type="transmembrane region" description="Helical" evidence="2">
    <location>
        <begin position="32"/>
        <end position="50"/>
    </location>
</feature>
<comment type="caution">
    <text evidence="3">The sequence shown here is derived from an EMBL/GenBank/DDBJ whole genome shotgun (WGS) entry which is preliminary data.</text>
</comment>
<name>A0A5J9UPU8_9POAL</name>
<dbReference type="EMBL" id="RWGY01000013">
    <property type="protein sequence ID" value="TVU25505.1"/>
    <property type="molecule type" value="Genomic_DNA"/>
</dbReference>
<keyword evidence="2" id="KW-0472">Membrane</keyword>
<dbReference type="Gramene" id="TVU25505">
    <property type="protein sequence ID" value="TVU25505"/>
    <property type="gene ID" value="EJB05_28004"/>
</dbReference>
<keyword evidence="4" id="KW-1185">Reference proteome</keyword>
<feature type="region of interest" description="Disordered" evidence="1">
    <location>
        <begin position="57"/>
        <end position="80"/>
    </location>
</feature>
<evidence type="ECO:0000256" key="2">
    <source>
        <dbReference type="SAM" id="Phobius"/>
    </source>
</evidence>
<keyword evidence="2" id="KW-1133">Transmembrane helix</keyword>
<evidence type="ECO:0000313" key="4">
    <source>
        <dbReference type="Proteomes" id="UP000324897"/>
    </source>
</evidence>
<keyword evidence="2" id="KW-0812">Transmembrane</keyword>
<protein>
    <submittedName>
        <fullName evidence="3">Uncharacterized protein</fullName>
    </submittedName>
</protein>
<proteinExistence type="predicted"/>
<feature type="non-terminal residue" evidence="3">
    <location>
        <position position="1"/>
    </location>
</feature>
<dbReference type="AlphaFoldDB" id="A0A5J9UPU8"/>
<reference evidence="3 4" key="1">
    <citation type="journal article" date="2019" name="Sci. Rep.">
        <title>A high-quality genome of Eragrostis curvula grass provides insights into Poaceae evolution and supports new strategies to enhance forage quality.</title>
        <authorList>
            <person name="Carballo J."/>
            <person name="Santos B.A.C.M."/>
            <person name="Zappacosta D."/>
            <person name="Garbus I."/>
            <person name="Selva J.P."/>
            <person name="Gallo C.A."/>
            <person name="Diaz A."/>
            <person name="Albertini E."/>
            <person name="Caccamo M."/>
            <person name="Echenique V."/>
        </authorList>
    </citation>
    <scope>NUCLEOTIDE SEQUENCE [LARGE SCALE GENOMIC DNA]</scope>
    <source>
        <strain evidence="4">cv. Victoria</strain>
        <tissue evidence="3">Leaf</tissue>
    </source>
</reference>
<evidence type="ECO:0000256" key="1">
    <source>
        <dbReference type="SAM" id="MobiDB-lite"/>
    </source>
</evidence>
<evidence type="ECO:0000313" key="3">
    <source>
        <dbReference type="EMBL" id="TVU25505.1"/>
    </source>
</evidence>